<dbReference type="GO" id="GO:0015171">
    <property type="term" value="F:amino acid transmembrane transporter activity"/>
    <property type="evidence" value="ECO:0007669"/>
    <property type="project" value="TreeGrafter"/>
</dbReference>
<evidence type="ECO:0000256" key="1">
    <source>
        <dbReference type="ARBA" id="ARBA00004651"/>
    </source>
</evidence>
<sequence>MPLQAETFLLLPLALFAVVTSITPGPNNILLTASGANFGFRRSVPHMLGISAGFLSLILVTGVGLGAVILASDWLHQGLKAVGALYLVWLAWQLARAGSIESRAEMRPMRFHEAALFQYVNPKAWMMAVGAVAAFTTPGGHYGMEVALIALIFTVINLPCVSLWALFGVGIGRFLNDARARTIFNFTMAGLTLLSAVLLYL</sequence>
<dbReference type="Pfam" id="PF01810">
    <property type="entry name" value="LysE"/>
    <property type="match status" value="1"/>
</dbReference>
<accession>A0A516GX37</accession>
<evidence type="ECO:0000256" key="3">
    <source>
        <dbReference type="ARBA" id="ARBA00022692"/>
    </source>
</evidence>
<dbReference type="KEGG" id="fer:FNB15_01875"/>
<keyword evidence="4 6" id="KW-1133">Transmembrane helix</keyword>
<dbReference type="Proteomes" id="UP000317496">
    <property type="component" value="Chromosome"/>
</dbReference>
<dbReference type="GO" id="GO:0033228">
    <property type="term" value="P:cysteine export across plasma membrane"/>
    <property type="evidence" value="ECO:0007669"/>
    <property type="project" value="TreeGrafter"/>
</dbReference>
<evidence type="ECO:0000256" key="5">
    <source>
        <dbReference type="ARBA" id="ARBA00023136"/>
    </source>
</evidence>
<keyword evidence="5 6" id="KW-0472">Membrane</keyword>
<evidence type="ECO:0000313" key="7">
    <source>
        <dbReference type="EMBL" id="QDO96103.1"/>
    </source>
</evidence>
<organism evidence="7 8">
    <name type="scientific">Ferrovibrio terrae</name>
    <dbReference type="NCBI Taxonomy" id="2594003"/>
    <lineage>
        <taxon>Bacteria</taxon>
        <taxon>Pseudomonadati</taxon>
        <taxon>Pseudomonadota</taxon>
        <taxon>Alphaproteobacteria</taxon>
        <taxon>Rhodospirillales</taxon>
        <taxon>Rhodospirillaceae</taxon>
        <taxon>Ferrovibrio</taxon>
    </lineage>
</organism>
<gene>
    <name evidence="7" type="ORF">FNB15_01875</name>
</gene>
<keyword evidence="3 6" id="KW-0812">Transmembrane</keyword>
<feature type="transmembrane region" description="Helical" evidence="6">
    <location>
        <begin position="115"/>
        <end position="135"/>
    </location>
</feature>
<evidence type="ECO:0000313" key="8">
    <source>
        <dbReference type="Proteomes" id="UP000317496"/>
    </source>
</evidence>
<dbReference type="PANTHER" id="PTHR30086">
    <property type="entry name" value="ARGININE EXPORTER PROTEIN ARGO"/>
    <property type="match status" value="1"/>
</dbReference>
<evidence type="ECO:0000256" key="6">
    <source>
        <dbReference type="SAM" id="Phobius"/>
    </source>
</evidence>
<evidence type="ECO:0000256" key="4">
    <source>
        <dbReference type="ARBA" id="ARBA00022989"/>
    </source>
</evidence>
<feature type="transmembrane region" description="Helical" evidence="6">
    <location>
        <begin position="147"/>
        <end position="171"/>
    </location>
</feature>
<feature type="transmembrane region" description="Helical" evidence="6">
    <location>
        <begin position="183"/>
        <end position="200"/>
    </location>
</feature>
<reference evidence="7 8" key="1">
    <citation type="submission" date="2019-07" db="EMBL/GenBank/DDBJ databases">
        <title>Genome sequencing for Ferrovibrio sp. K5.</title>
        <authorList>
            <person name="Park S.-J."/>
        </authorList>
    </citation>
    <scope>NUCLEOTIDE SEQUENCE [LARGE SCALE GENOMIC DNA]</scope>
    <source>
        <strain evidence="7 8">K5</strain>
    </source>
</reference>
<dbReference type="RefSeq" id="WP_144067084.1">
    <property type="nucleotide sequence ID" value="NZ_CP041636.1"/>
</dbReference>
<dbReference type="AlphaFoldDB" id="A0A516GX37"/>
<dbReference type="InterPro" id="IPR001123">
    <property type="entry name" value="LeuE-type"/>
</dbReference>
<dbReference type="GO" id="GO:0005886">
    <property type="term" value="C:plasma membrane"/>
    <property type="evidence" value="ECO:0007669"/>
    <property type="project" value="UniProtKB-SubCell"/>
</dbReference>
<dbReference type="EMBL" id="CP041636">
    <property type="protein sequence ID" value="QDO96103.1"/>
    <property type="molecule type" value="Genomic_DNA"/>
</dbReference>
<protein>
    <submittedName>
        <fullName evidence="7">LysE family translocator</fullName>
    </submittedName>
</protein>
<dbReference type="PANTHER" id="PTHR30086:SF20">
    <property type="entry name" value="ARGININE EXPORTER PROTEIN ARGO-RELATED"/>
    <property type="match status" value="1"/>
</dbReference>
<dbReference type="OrthoDB" id="9812084at2"/>
<evidence type="ECO:0000256" key="2">
    <source>
        <dbReference type="ARBA" id="ARBA00022475"/>
    </source>
</evidence>
<comment type="subcellular location">
    <subcellularLocation>
        <location evidence="1">Cell membrane</location>
        <topology evidence="1">Multi-pass membrane protein</topology>
    </subcellularLocation>
</comment>
<keyword evidence="2" id="KW-1003">Cell membrane</keyword>
<keyword evidence="8" id="KW-1185">Reference proteome</keyword>
<proteinExistence type="predicted"/>
<feature type="transmembrane region" description="Helical" evidence="6">
    <location>
        <begin position="48"/>
        <end position="71"/>
    </location>
</feature>
<name>A0A516GX37_9PROT</name>